<dbReference type="InterPro" id="IPR011051">
    <property type="entry name" value="RmlC_Cupin_sf"/>
</dbReference>
<feature type="compositionally biased region" description="Pro residues" evidence="1">
    <location>
        <begin position="192"/>
        <end position="204"/>
    </location>
</feature>
<keyword evidence="4" id="KW-1185">Reference proteome</keyword>
<evidence type="ECO:0000256" key="1">
    <source>
        <dbReference type="SAM" id="MobiDB-lite"/>
    </source>
</evidence>
<name>A0ABW0LXG9_9BACL</name>
<feature type="region of interest" description="Disordered" evidence="1">
    <location>
        <begin position="180"/>
        <end position="249"/>
    </location>
</feature>
<dbReference type="CDD" id="cd20306">
    <property type="entry name" value="cupin_OxDC-like"/>
    <property type="match status" value="1"/>
</dbReference>
<accession>A0ABW0LXG9</accession>
<dbReference type="InterPro" id="IPR014710">
    <property type="entry name" value="RmlC-like_jellyroll"/>
</dbReference>
<comment type="caution">
    <text evidence="3">The sequence shown here is derived from an EMBL/GenBank/DDBJ whole genome shotgun (WGS) entry which is preliminary data.</text>
</comment>
<feature type="domain" description="Cupin type-1" evidence="2">
    <location>
        <begin position="15"/>
        <end position="159"/>
    </location>
</feature>
<dbReference type="SMART" id="SM00835">
    <property type="entry name" value="Cupin_1"/>
    <property type="match status" value="1"/>
</dbReference>
<dbReference type="RefSeq" id="WP_209749413.1">
    <property type="nucleotide sequence ID" value="NZ_JBHSMH010000049.1"/>
</dbReference>
<protein>
    <submittedName>
        <fullName evidence="3">Cupin domain-containing protein</fullName>
    </submittedName>
</protein>
<evidence type="ECO:0000313" key="3">
    <source>
        <dbReference type="EMBL" id="MFC5470066.1"/>
    </source>
</evidence>
<dbReference type="Proteomes" id="UP001596105">
    <property type="component" value="Unassembled WGS sequence"/>
</dbReference>
<dbReference type="EMBL" id="JBHSMH010000049">
    <property type="protein sequence ID" value="MFC5470066.1"/>
    <property type="molecule type" value="Genomic_DNA"/>
</dbReference>
<gene>
    <name evidence="3" type="ORF">ACFPPD_15230</name>
</gene>
<dbReference type="Gene3D" id="2.60.120.10">
    <property type="entry name" value="Jelly Rolls"/>
    <property type="match status" value="1"/>
</dbReference>
<dbReference type="SUPFAM" id="SSF51182">
    <property type="entry name" value="RmlC-like cupins"/>
    <property type="match status" value="1"/>
</dbReference>
<reference evidence="4" key="1">
    <citation type="journal article" date="2019" name="Int. J. Syst. Evol. Microbiol.">
        <title>The Global Catalogue of Microorganisms (GCM) 10K type strain sequencing project: providing services to taxonomists for standard genome sequencing and annotation.</title>
        <authorList>
            <consortium name="The Broad Institute Genomics Platform"/>
            <consortium name="The Broad Institute Genome Sequencing Center for Infectious Disease"/>
            <person name="Wu L."/>
            <person name="Ma J."/>
        </authorList>
    </citation>
    <scope>NUCLEOTIDE SEQUENCE [LARGE SCALE GENOMIC DNA]</scope>
    <source>
        <strain evidence="4">CCUG 57113</strain>
    </source>
</reference>
<sequence>MAVSYIDFTSPNMQFTCDVNKNPAYVKDDRNRINALGVDQLNSLGNASILDIYLSKGNIVEPHIHQNATELVYCVSGGAIVSMINPFAKKLLNYQIGPAQVANVPQGWWHYEIATVDQTHLIAIFDAPAPEFISGSDILRLTPPNVLAYSYGLDEATVKAALSPIKETVVIGPPAGLVPAQAQAHSQRQEPVPQPYPAGHPQPYPAGRQQPAISYSGQPQRLPREYATESYPGLGYPGTSYDGRTPSPR</sequence>
<dbReference type="InterPro" id="IPR006045">
    <property type="entry name" value="Cupin_1"/>
</dbReference>
<organism evidence="3 4">
    <name type="scientific">Cohnella suwonensis</name>
    <dbReference type="NCBI Taxonomy" id="696072"/>
    <lineage>
        <taxon>Bacteria</taxon>
        <taxon>Bacillati</taxon>
        <taxon>Bacillota</taxon>
        <taxon>Bacilli</taxon>
        <taxon>Bacillales</taxon>
        <taxon>Paenibacillaceae</taxon>
        <taxon>Cohnella</taxon>
    </lineage>
</organism>
<proteinExistence type="predicted"/>
<evidence type="ECO:0000259" key="2">
    <source>
        <dbReference type="SMART" id="SM00835"/>
    </source>
</evidence>
<evidence type="ECO:0000313" key="4">
    <source>
        <dbReference type="Proteomes" id="UP001596105"/>
    </source>
</evidence>
<dbReference type="Pfam" id="PF00190">
    <property type="entry name" value="Cupin_1"/>
    <property type="match status" value="1"/>
</dbReference>